<dbReference type="AlphaFoldDB" id="A0A8H4KDH3"/>
<sequence length="101" mass="11408">MTQEPEEPEVSDNATKFWVTRLLAITQEPPKDITPYLQPGTSLPVVETNQKRSKSTITSMIKRDINSALAQDPTDVRVKNFKERAFAVGFRKLTGGITFFH</sequence>
<evidence type="ECO:0000313" key="2">
    <source>
        <dbReference type="Proteomes" id="UP000605986"/>
    </source>
</evidence>
<organism evidence="1 2">
    <name type="scientific">Fusarium austroafricanum</name>
    <dbReference type="NCBI Taxonomy" id="2364996"/>
    <lineage>
        <taxon>Eukaryota</taxon>
        <taxon>Fungi</taxon>
        <taxon>Dikarya</taxon>
        <taxon>Ascomycota</taxon>
        <taxon>Pezizomycotina</taxon>
        <taxon>Sordariomycetes</taxon>
        <taxon>Hypocreomycetidae</taxon>
        <taxon>Hypocreales</taxon>
        <taxon>Nectriaceae</taxon>
        <taxon>Fusarium</taxon>
        <taxon>Fusarium concolor species complex</taxon>
    </lineage>
</organism>
<comment type="caution">
    <text evidence="1">The sequence shown here is derived from an EMBL/GenBank/DDBJ whole genome shotgun (WGS) entry which is preliminary data.</text>
</comment>
<accession>A0A8H4KDH3</accession>
<proteinExistence type="predicted"/>
<name>A0A8H4KDH3_9HYPO</name>
<reference evidence="1" key="1">
    <citation type="submission" date="2020-01" db="EMBL/GenBank/DDBJ databases">
        <title>Identification and distribution of gene clusters putatively required for synthesis of sphingolipid metabolism inhibitors in phylogenetically diverse species of the filamentous fungus Fusarium.</title>
        <authorList>
            <person name="Kim H.-S."/>
            <person name="Busman M."/>
            <person name="Brown D.W."/>
            <person name="Divon H."/>
            <person name="Uhlig S."/>
            <person name="Proctor R.H."/>
        </authorList>
    </citation>
    <scope>NUCLEOTIDE SEQUENCE</scope>
    <source>
        <strain evidence="1">NRRL 53441</strain>
    </source>
</reference>
<dbReference type="OrthoDB" id="5104747at2759"/>
<gene>
    <name evidence="1" type="ORF">F53441_7437</name>
</gene>
<dbReference type="Proteomes" id="UP000605986">
    <property type="component" value="Unassembled WGS sequence"/>
</dbReference>
<keyword evidence="2" id="KW-1185">Reference proteome</keyword>
<dbReference type="EMBL" id="JAADJG010000294">
    <property type="protein sequence ID" value="KAF4449275.1"/>
    <property type="molecule type" value="Genomic_DNA"/>
</dbReference>
<evidence type="ECO:0000313" key="1">
    <source>
        <dbReference type="EMBL" id="KAF4449275.1"/>
    </source>
</evidence>
<protein>
    <submittedName>
        <fullName evidence="1">Uncharacterized protein</fullName>
    </submittedName>
</protein>